<evidence type="ECO:0000256" key="4">
    <source>
        <dbReference type="ARBA" id="ARBA00022801"/>
    </source>
</evidence>
<dbReference type="Pfam" id="PF03652">
    <property type="entry name" value="RuvX"/>
    <property type="match status" value="1"/>
</dbReference>
<dbReference type="InterPro" id="IPR006641">
    <property type="entry name" value="YqgF/RNaseH-like_dom"/>
</dbReference>
<keyword evidence="7" id="KW-1185">Reference proteome</keyword>
<dbReference type="InterPro" id="IPR012337">
    <property type="entry name" value="RNaseH-like_sf"/>
</dbReference>
<dbReference type="SUPFAM" id="SSF53098">
    <property type="entry name" value="Ribonuclease H-like"/>
    <property type="match status" value="1"/>
</dbReference>
<protein>
    <submittedName>
        <fullName evidence="6">Holliday junction resolvase</fullName>
        <ecNumber evidence="6">3.1.-.-</ecNumber>
    </submittedName>
</protein>
<dbReference type="CDD" id="cd16964">
    <property type="entry name" value="YqgF"/>
    <property type="match status" value="1"/>
</dbReference>
<dbReference type="InterPro" id="IPR005227">
    <property type="entry name" value="YqgF"/>
</dbReference>
<keyword evidence="1" id="KW-0963">Cytoplasm</keyword>
<dbReference type="EC" id="3.1.-.-" evidence="6"/>
<evidence type="ECO:0000256" key="3">
    <source>
        <dbReference type="ARBA" id="ARBA00022722"/>
    </source>
</evidence>
<dbReference type="RefSeq" id="WP_338364240.1">
    <property type="nucleotide sequence ID" value="NZ_CAWVOK010000025.1"/>
</dbReference>
<dbReference type="GO" id="GO:0016787">
    <property type="term" value="F:hydrolase activity"/>
    <property type="evidence" value="ECO:0007669"/>
    <property type="project" value="UniProtKB-KW"/>
</dbReference>
<evidence type="ECO:0000313" key="6">
    <source>
        <dbReference type="EMBL" id="CAK8163226.1"/>
    </source>
</evidence>
<reference evidence="6 7" key="1">
    <citation type="submission" date="2024-01" db="EMBL/GenBank/DDBJ databases">
        <authorList>
            <person name="Kunselman E."/>
        </authorList>
    </citation>
    <scope>NUCLEOTIDE SEQUENCE [LARGE SCALE GENOMIC DNA]</scope>
    <source>
        <strain evidence="6">2 abalone samples</strain>
    </source>
</reference>
<dbReference type="Proteomes" id="UP001314181">
    <property type="component" value="Unassembled WGS sequence"/>
</dbReference>
<dbReference type="SMART" id="SM00732">
    <property type="entry name" value="YqgFc"/>
    <property type="match status" value="1"/>
</dbReference>
<keyword evidence="4 6" id="KW-0378">Hydrolase</keyword>
<dbReference type="PANTHER" id="PTHR33317">
    <property type="entry name" value="POLYNUCLEOTIDYL TRANSFERASE, RIBONUCLEASE H-LIKE SUPERFAMILY PROTEIN"/>
    <property type="match status" value="1"/>
</dbReference>
<name>A0ABM9N9A2_9RICK</name>
<dbReference type="InterPro" id="IPR037027">
    <property type="entry name" value="YqgF/RNaseH-like_dom_sf"/>
</dbReference>
<keyword evidence="2" id="KW-0690">Ribosome biogenesis</keyword>
<evidence type="ECO:0000256" key="2">
    <source>
        <dbReference type="ARBA" id="ARBA00022517"/>
    </source>
</evidence>
<accession>A0ABM9N9A2</accession>
<sequence>MSIICNNISEFKKQIRDHHPIIALDMGLKRIGIAKSDNDHKFAFPVKTYYRKNIRYDLWHITTYIKNNNIFGLIFGVTNQDKDTDYTIHTKIFAKKILQKLTYQNKIMPILLYDENFTTFFAKSRMQQLNYSKSWSKLHTDEIAANIILEEVLANL</sequence>
<comment type="caution">
    <text evidence="6">The sequence shown here is derived from an EMBL/GenBank/DDBJ whole genome shotgun (WGS) entry which is preliminary data.</text>
</comment>
<evidence type="ECO:0000259" key="5">
    <source>
        <dbReference type="SMART" id="SM00732"/>
    </source>
</evidence>
<evidence type="ECO:0000256" key="1">
    <source>
        <dbReference type="ARBA" id="ARBA00022490"/>
    </source>
</evidence>
<evidence type="ECO:0000313" key="7">
    <source>
        <dbReference type="Proteomes" id="UP001314181"/>
    </source>
</evidence>
<dbReference type="Gene3D" id="3.30.420.140">
    <property type="entry name" value="YqgF/RNase H-like domain"/>
    <property type="match status" value="1"/>
</dbReference>
<gene>
    <name evidence="6" type="ORF">CAXC1_320031</name>
</gene>
<dbReference type="PANTHER" id="PTHR33317:SF4">
    <property type="entry name" value="POLYNUCLEOTIDYL TRANSFERASE, RIBONUCLEASE H-LIKE SUPERFAMILY PROTEIN"/>
    <property type="match status" value="1"/>
</dbReference>
<dbReference type="EMBL" id="CAWVOK010000025">
    <property type="protein sequence ID" value="CAK8163226.1"/>
    <property type="molecule type" value="Genomic_DNA"/>
</dbReference>
<dbReference type="NCBIfam" id="TIGR00250">
    <property type="entry name" value="RNAse_H_YqgF"/>
    <property type="match status" value="1"/>
</dbReference>
<feature type="domain" description="YqgF/RNase H-like" evidence="5">
    <location>
        <begin position="19"/>
        <end position="122"/>
    </location>
</feature>
<proteinExistence type="predicted"/>
<keyword evidence="3" id="KW-0540">Nuclease</keyword>
<organism evidence="6 7">
    <name type="scientific">Candidatus Xenohaliotis californiensis</name>
    <dbReference type="NCBI Taxonomy" id="84677"/>
    <lineage>
        <taxon>Bacteria</taxon>
        <taxon>Pseudomonadati</taxon>
        <taxon>Pseudomonadota</taxon>
        <taxon>Alphaproteobacteria</taxon>
        <taxon>Rickettsiales</taxon>
        <taxon>Anaplasmataceae</taxon>
        <taxon>Candidatus Xenohaliotis</taxon>
    </lineage>
</organism>